<evidence type="ECO:0000313" key="1">
    <source>
        <dbReference type="EMBL" id="MCJ8208295.1"/>
    </source>
</evidence>
<organism evidence="1 2">
    <name type="scientific">Mucilaginibacter straminoryzae</name>
    <dbReference type="NCBI Taxonomy" id="2932774"/>
    <lineage>
        <taxon>Bacteria</taxon>
        <taxon>Pseudomonadati</taxon>
        <taxon>Bacteroidota</taxon>
        <taxon>Sphingobacteriia</taxon>
        <taxon>Sphingobacteriales</taxon>
        <taxon>Sphingobacteriaceae</taxon>
        <taxon>Mucilaginibacter</taxon>
    </lineage>
</organism>
<reference evidence="1" key="1">
    <citation type="submission" date="2022-04" db="EMBL/GenBank/DDBJ databases">
        <title>Mucilaginibacter sp. RS28 isolated from freshwater.</title>
        <authorList>
            <person name="Ko S.-R."/>
        </authorList>
    </citation>
    <scope>NUCLEOTIDE SEQUENCE</scope>
    <source>
        <strain evidence="1">RS28</strain>
    </source>
</reference>
<sequence>MKTINNTQILLKSIDIELKNLLQKDLRAFREAQHKTGNNQGAKKAA</sequence>
<dbReference type="AlphaFoldDB" id="A0A9X1X0U1"/>
<comment type="caution">
    <text evidence="1">The sequence shown here is derived from an EMBL/GenBank/DDBJ whole genome shotgun (WGS) entry which is preliminary data.</text>
</comment>
<proteinExistence type="predicted"/>
<protein>
    <submittedName>
        <fullName evidence="1">Uncharacterized protein</fullName>
    </submittedName>
</protein>
<dbReference type="EMBL" id="JALJEJ010000001">
    <property type="protein sequence ID" value="MCJ8208295.1"/>
    <property type="molecule type" value="Genomic_DNA"/>
</dbReference>
<gene>
    <name evidence="1" type="ORF">MUY27_01155</name>
</gene>
<evidence type="ECO:0000313" key="2">
    <source>
        <dbReference type="Proteomes" id="UP001139450"/>
    </source>
</evidence>
<dbReference type="Proteomes" id="UP001139450">
    <property type="component" value="Unassembled WGS sequence"/>
</dbReference>
<dbReference type="RefSeq" id="WP_245128128.1">
    <property type="nucleotide sequence ID" value="NZ_JALJEJ010000001.1"/>
</dbReference>
<accession>A0A9X1X0U1</accession>
<keyword evidence="2" id="KW-1185">Reference proteome</keyword>
<name>A0A9X1X0U1_9SPHI</name>